<proteinExistence type="predicted"/>
<dbReference type="OrthoDB" id="9798761at2"/>
<feature type="domain" description="GmrSD restriction endonucleases C-terminal" evidence="2">
    <location>
        <begin position="415"/>
        <end position="549"/>
    </location>
</feature>
<feature type="domain" description="DUF5655" evidence="3">
    <location>
        <begin position="592"/>
        <end position="691"/>
    </location>
</feature>
<evidence type="ECO:0000259" key="2">
    <source>
        <dbReference type="Pfam" id="PF07510"/>
    </source>
</evidence>
<sequence length="701" mass="80042">MKATEAKLLDFLKKSPQFVIPIYQRTYSWTEQECRQLWDDILRTGSNNTVSAHFVGSIVYIEKGLYQVMAQPPLLVIDGQQRLTSVMLILEALARHLGDTEPVDGFSAKKLRSYYLLNTLEEGERGFKLILTQTDKASLLALMQQKPIPTPKSQRIAENFTFFEDRVKALGGDLAGLCNGLAKLVIVDIALNRDQDNPQLIFESMNSTGRELSQADLIRNYVLMGLEPAHQTQIYEDHWHPMEVAFPQEAYGSHFDGFMRHYLTFKTGEIPNVRDVYLAFKAYAREANGAAHSVDDLVADIHTFAEHYGKMALGKETDKDLAAAFQDLRELKVDVAYPFLLELYQDYVGGVLPKADFIRAVRLVESYVFRRAICAIPTNSLNKTFATFGRELRKDRYLDSIEAHLMTLPSYRRFPNDDEFRLELARRDLYNFRSRSYWLRRLENDGRKERVPVDEYTIEHIMPQNENLSQAWRSALGEHWQTVQETWLHTLGNLTLTGYNAEYSDRPFLEKRDMHGGFKESPLRLNEGLAAVESWNEAAIRDRAERLAKRASQVWSAPKISAEVIAQLKPKAVKAQEFTLGDHPSVAEGGSMHPLFEALRKEVLALDPCVVEEIVKSYIAYKAETNFLDVVAQAKRLRLSLNMKFHELHDEKKIARDMTNIGHYGNGDVEIAISALEELPYVMGLVRQAYEKQMADADSAT</sequence>
<dbReference type="PANTHER" id="PTHR35149:SF2">
    <property type="entry name" value="DUF262 DOMAIN-CONTAINING PROTEIN"/>
    <property type="match status" value="1"/>
</dbReference>
<dbReference type="RefSeq" id="WP_119136585.1">
    <property type="nucleotide sequence ID" value="NZ_QXXQ01000019.1"/>
</dbReference>
<keyword evidence="5" id="KW-1185">Reference proteome</keyword>
<dbReference type="AlphaFoldDB" id="A0A398BN89"/>
<protein>
    <submittedName>
        <fullName evidence="4">DUF262 domain-containing protein</fullName>
    </submittedName>
</protein>
<dbReference type="Proteomes" id="UP000266649">
    <property type="component" value="Unassembled WGS sequence"/>
</dbReference>
<dbReference type="InterPro" id="IPR043714">
    <property type="entry name" value="DUF5655"/>
</dbReference>
<gene>
    <name evidence="4" type="ORF">D2N39_20205</name>
</gene>
<organism evidence="4 5">
    <name type="scientific">Gemmobacter lutimaris</name>
    <dbReference type="NCBI Taxonomy" id="2306023"/>
    <lineage>
        <taxon>Bacteria</taxon>
        <taxon>Pseudomonadati</taxon>
        <taxon>Pseudomonadota</taxon>
        <taxon>Alphaproteobacteria</taxon>
        <taxon>Rhodobacterales</taxon>
        <taxon>Paracoccaceae</taxon>
        <taxon>Gemmobacter</taxon>
    </lineage>
</organism>
<dbReference type="Pfam" id="PF03235">
    <property type="entry name" value="GmrSD_N"/>
    <property type="match status" value="1"/>
</dbReference>
<dbReference type="Pfam" id="PF18899">
    <property type="entry name" value="DUF5655"/>
    <property type="match status" value="1"/>
</dbReference>
<dbReference type="Pfam" id="PF07510">
    <property type="entry name" value="GmrSD_C"/>
    <property type="match status" value="1"/>
</dbReference>
<accession>A0A398BN89</accession>
<dbReference type="InterPro" id="IPR004919">
    <property type="entry name" value="GmrSD_N"/>
</dbReference>
<name>A0A398BN89_9RHOB</name>
<feature type="domain" description="GmrSD restriction endonucleases N-terminal" evidence="1">
    <location>
        <begin position="10"/>
        <end position="222"/>
    </location>
</feature>
<evidence type="ECO:0000313" key="5">
    <source>
        <dbReference type="Proteomes" id="UP000266649"/>
    </source>
</evidence>
<evidence type="ECO:0000259" key="3">
    <source>
        <dbReference type="Pfam" id="PF18899"/>
    </source>
</evidence>
<comment type="caution">
    <text evidence="4">The sequence shown here is derived from an EMBL/GenBank/DDBJ whole genome shotgun (WGS) entry which is preliminary data.</text>
</comment>
<dbReference type="PANTHER" id="PTHR35149">
    <property type="entry name" value="SLL5132 PROTEIN"/>
    <property type="match status" value="1"/>
</dbReference>
<dbReference type="EMBL" id="QXXQ01000019">
    <property type="protein sequence ID" value="RID89988.1"/>
    <property type="molecule type" value="Genomic_DNA"/>
</dbReference>
<dbReference type="InterPro" id="IPR011089">
    <property type="entry name" value="GmrSD_C"/>
</dbReference>
<reference evidence="4 5" key="1">
    <citation type="submission" date="2018-09" db="EMBL/GenBank/DDBJ databases">
        <title>Gemmobacter lutimaris sp. nov., a marine bacterium isolated from tidal flat.</title>
        <authorList>
            <person name="Lee D.W."/>
            <person name="Yoo Y."/>
            <person name="Kim J.-J."/>
            <person name="Kim B.S."/>
        </authorList>
    </citation>
    <scope>NUCLEOTIDE SEQUENCE [LARGE SCALE GENOMIC DNA]</scope>
    <source>
        <strain evidence="4 5">YJ-T1-11</strain>
    </source>
</reference>
<evidence type="ECO:0000313" key="4">
    <source>
        <dbReference type="EMBL" id="RID89988.1"/>
    </source>
</evidence>
<evidence type="ECO:0000259" key="1">
    <source>
        <dbReference type="Pfam" id="PF03235"/>
    </source>
</evidence>